<organism evidence="1 2">
    <name type="scientific">Metallosphaera hakonensis JCM 8857 = DSM 7519</name>
    <dbReference type="NCBI Taxonomy" id="1293036"/>
    <lineage>
        <taxon>Archaea</taxon>
        <taxon>Thermoproteota</taxon>
        <taxon>Thermoprotei</taxon>
        <taxon>Sulfolobales</taxon>
        <taxon>Sulfolobaceae</taxon>
        <taxon>Metallosphaera</taxon>
    </lineage>
</organism>
<evidence type="ECO:0000313" key="2">
    <source>
        <dbReference type="Proteomes" id="UP000247586"/>
    </source>
</evidence>
<evidence type="ECO:0000313" key="1">
    <source>
        <dbReference type="EMBL" id="AWR98729.1"/>
    </source>
</evidence>
<name>A0A2U9IRR9_9CREN</name>
<keyword evidence="2" id="KW-1185">Reference proteome</keyword>
<dbReference type="KEGG" id="mhk:DFR87_02410"/>
<proteinExistence type="predicted"/>
<dbReference type="AlphaFoldDB" id="A0A2U9IRR9"/>
<dbReference type="OrthoDB" id="10147at2157"/>
<reference evidence="1" key="1">
    <citation type="submission" date="2018-05" db="EMBL/GenBank/DDBJ databases">
        <title>Complete Genome Sequences of Extremely Thermoacidophilic, Metal-Mobilizing Type-Strain Members of the Archaeal Family Sulfolobaceae: Acidianus brierleyi DSM-1651T, Acidianus sulfidivorans DSM-18786T, Metallosphaera hakonensis DSM-7519T, and Metallosphaera prunae DSM-10039T.</title>
        <authorList>
            <person name="Counts J.A."/>
            <person name="Kelly R.M."/>
        </authorList>
    </citation>
    <scope>NUCLEOTIDE SEQUENCE [LARGE SCALE GENOMIC DNA]</scope>
    <source>
        <strain evidence="1">HO1-1</strain>
    </source>
</reference>
<dbReference type="RefSeq" id="WP_054836625.1">
    <property type="nucleotide sequence ID" value="NZ_BBBA01000007.1"/>
</dbReference>
<dbReference type="GeneID" id="36834158"/>
<sequence length="157" mass="18034">MTKELTPLERLQLMVPGYRGYKAKDLIRQDDFLIRSSVKMKLENTINRIAELEGQIASTSPFSQELKKLEFLASKIRSLIAEMVAVQGGGADVYARFKITTEQLDEIVRNDLNLVSLANQIYQEVNSGRIENVNALLDQLHSIMVKRQELFFPQEYR</sequence>
<gene>
    <name evidence="1" type="ORF">DFR87_02410</name>
</gene>
<protein>
    <submittedName>
        <fullName evidence="1">Uncharacterized protein</fullName>
    </submittedName>
</protein>
<accession>A0A2U9IRR9</accession>
<dbReference type="EMBL" id="CP029287">
    <property type="protein sequence ID" value="AWR98729.1"/>
    <property type="molecule type" value="Genomic_DNA"/>
</dbReference>
<dbReference type="Proteomes" id="UP000247586">
    <property type="component" value="Chromosome"/>
</dbReference>